<dbReference type="InterPro" id="IPR010622">
    <property type="entry name" value="FAST_Leu-rich"/>
</dbReference>
<reference evidence="10 11" key="1">
    <citation type="submission" date="2019-09" db="EMBL/GenBank/DDBJ databases">
        <title>Bird 10,000 Genomes (B10K) Project - Family phase.</title>
        <authorList>
            <person name="Zhang G."/>
        </authorList>
    </citation>
    <scope>NUCLEOTIDE SEQUENCE [LARGE SCALE GENOMIC DNA]</scope>
    <source>
        <strain evidence="10">B10K-DU-029-46</strain>
    </source>
</reference>
<evidence type="ECO:0000256" key="5">
    <source>
        <dbReference type="ARBA" id="ARBA00040471"/>
    </source>
</evidence>
<sequence>MAAHLMRRCCWRHLGSFLSAPSSSLLLPTGKLLVATRALPQAPLLSFHTSSPCSWVDGFSVKEQVEEGSNQEHKVIRGLIESATSPQELFQLSDHHDLDSNQASLVISQLSRLAVEKKLETQSIRQDGRFQQLMSITDAQISQVWNNTLVNLLKSLYCLGVESSRPELQSVEQEVLWRLRRLTFRQLATLAEFLATKQGKENKLLSEVIKKLELRWTELESTRTVVTLMAKVGHVSPALMDRLEDKALELAEHFSPDDIRKITLALAYQNRRCVPLLRALSYHLIQKDSELNLNILLDLVFAYGKLNFHQPQVLQKMATDLQPHVSSMTPMELTRCIRSFALLKWLNLPLFEAIAQYALDNSKKLSVAHLGSIILSFARLNFQPSGNEDFFTMVHEELQDQLDELEPHLLVDLVWSLCVLQQAKAPYLQRVLAPEFYTAIKGDQSPKAHNSRLKLLHINTTAKLEIPDYRGPFLPLEMLGAVEAGGEKVTLLQSSLKEAMVGLVGKNQDNWRFDVHTLYGWHVDAEMVVNGDNKPLPVKDFAAPHLLRSEGTKTLPPGARRVAFLRWEFPNFSNRSKDLLGRYAMARRHLQAAGFLIVDVS</sequence>
<dbReference type="GO" id="GO:0035770">
    <property type="term" value="C:ribonucleoprotein granule"/>
    <property type="evidence" value="ECO:0007669"/>
    <property type="project" value="TreeGrafter"/>
</dbReference>
<dbReference type="InterPro" id="IPR013584">
    <property type="entry name" value="RAP"/>
</dbReference>
<evidence type="ECO:0000313" key="10">
    <source>
        <dbReference type="EMBL" id="NXU53351.1"/>
    </source>
</evidence>
<keyword evidence="3" id="KW-0496">Mitochondrion</keyword>
<dbReference type="AlphaFoldDB" id="A0A7L3LI41"/>
<evidence type="ECO:0000256" key="3">
    <source>
        <dbReference type="ARBA" id="ARBA00023128"/>
    </source>
</evidence>
<dbReference type="InterPro" id="IPR050870">
    <property type="entry name" value="FAST_kinase"/>
</dbReference>
<dbReference type="EMBL" id="VZTY01017670">
    <property type="protein sequence ID" value="NXU53351.1"/>
    <property type="molecule type" value="Genomic_DNA"/>
</dbReference>
<organism evidence="10 11">
    <name type="scientific">Turnix velox</name>
    <name type="common">Little buttonquail</name>
    <dbReference type="NCBI Taxonomy" id="2529409"/>
    <lineage>
        <taxon>Eukaryota</taxon>
        <taxon>Metazoa</taxon>
        <taxon>Chordata</taxon>
        <taxon>Craniata</taxon>
        <taxon>Vertebrata</taxon>
        <taxon>Euteleostomi</taxon>
        <taxon>Archelosauria</taxon>
        <taxon>Archosauria</taxon>
        <taxon>Dinosauria</taxon>
        <taxon>Saurischia</taxon>
        <taxon>Theropoda</taxon>
        <taxon>Coelurosauria</taxon>
        <taxon>Aves</taxon>
        <taxon>Neognathae</taxon>
        <taxon>Neoaves</taxon>
        <taxon>Charadriiformes</taxon>
        <taxon>Turnicidae</taxon>
        <taxon>Turnix</taxon>
    </lineage>
</organism>
<evidence type="ECO:0000256" key="2">
    <source>
        <dbReference type="ARBA" id="ARBA00022946"/>
    </source>
</evidence>
<evidence type="ECO:0000259" key="9">
    <source>
        <dbReference type="PROSITE" id="PS51286"/>
    </source>
</evidence>
<dbReference type="Proteomes" id="UP000582182">
    <property type="component" value="Unassembled WGS sequence"/>
</dbReference>
<keyword evidence="8" id="KW-0732">Signal</keyword>
<dbReference type="GO" id="GO:0044528">
    <property type="term" value="P:regulation of mitochondrial mRNA stability"/>
    <property type="evidence" value="ECO:0007669"/>
    <property type="project" value="InterPro"/>
</dbReference>
<comment type="similarity">
    <text evidence="4">Belongs to the FAST kinase family.</text>
</comment>
<dbReference type="GO" id="GO:0000963">
    <property type="term" value="P:mitochondrial RNA processing"/>
    <property type="evidence" value="ECO:0007669"/>
    <property type="project" value="TreeGrafter"/>
</dbReference>
<feature type="signal peptide" evidence="8">
    <location>
        <begin position="1"/>
        <end position="24"/>
    </location>
</feature>
<dbReference type="GO" id="GO:0003723">
    <property type="term" value="F:RNA binding"/>
    <property type="evidence" value="ECO:0007669"/>
    <property type="project" value="TreeGrafter"/>
</dbReference>
<comment type="caution">
    <text evidence="10">The sequence shown here is derived from an EMBL/GenBank/DDBJ whole genome shotgun (WGS) entry which is preliminary data.</text>
</comment>
<accession>A0A7L3LI41</accession>
<keyword evidence="11" id="KW-1185">Reference proteome</keyword>
<dbReference type="OrthoDB" id="6501018at2759"/>
<name>A0A7L3LI41_9CHAR</name>
<evidence type="ECO:0000313" key="11">
    <source>
        <dbReference type="Proteomes" id="UP000582182"/>
    </source>
</evidence>
<comment type="subcellular location">
    <subcellularLocation>
        <location evidence="1">Mitochondrion matrix</location>
    </subcellularLocation>
</comment>
<dbReference type="Pfam" id="PF08368">
    <property type="entry name" value="FAST_2"/>
    <property type="match status" value="1"/>
</dbReference>
<dbReference type="PANTHER" id="PTHR21228:SF59">
    <property type="entry name" value="FAST KINASE DOMAIN-CONTAINING PROTEIN 4"/>
    <property type="match status" value="1"/>
</dbReference>
<evidence type="ECO:0000256" key="6">
    <source>
        <dbReference type="ARBA" id="ARBA00042265"/>
    </source>
</evidence>
<dbReference type="Pfam" id="PF06743">
    <property type="entry name" value="FAST_1"/>
    <property type="match status" value="1"/>
</dbReference>
<protein>
    <recommendedName>
        <fullName evidence="5">FAST kinase domain-containing protein 4</fullName>
    </recommendedName>
    <alternativeName>
        <fullName evidence="7">Protein TBRG4</fullName>
    </alternativeName>
    <alternativeName>
        <fullName evidence="6">Transforming growth factor beta regulator 4</fullName>
    </alternativeName>
</protein>
<evidence type="ECO:0000256" key="1">
    <source>
        <dbReference type="ARBA" id="ARBA00004305"/>
    </source>
</evidence>
<feature type="domain" description="RAP" evidence="9">
    <location>
        <begin position="562"/>
        <end position="601"/>
    </location>
</feature>
<gene>
    <name evidence="10" type="primary">Tbrg4</name>
    <name evidence="10" type="ORF">TURVEL_R07845</name>
</gene>
<proteinExistence type="inferred from homology"/>
<evidence type="ECO:0000256" key="4">
    <source>
        <dbReference type="ARBA" id="ARBA00038281"/>
    </source>
</evidence>
<dbReference type="GO" id="GO:0005759">
    <property type="term" value="C:mitochondrial matrix"/>
    <property type="evidence" value="ECO:0007669"/>
    <property type="project" value="UniProtKB-SubCell"/>
</dbReference>
<dbReference type="InterPro" id="IPR013579">
    <property type="entry name" value="FAST_2"/>
</dbReference>
<evidence type="ECO:0000256" key="8">
    <source>
        <dbReference type="SAM" id="SignalP"/>
    </source>
</evidence>
<feature type="non-terminal residue" evidence="10">
    <location>
        <position position="601"/>
    </location>
</feature>
<dbReference type="PROSITE" id="PS51286">
    <property type="entry name" value="RAP"/>
    <property type="match status" value="1"/>
</dbReference>
<dbReference type="PANTHER" id="PTHR21228">
    <property type="entry name" value="FAST LEU-RICH DOMAIN-CONTAINING"/>
    <property type="match status" value="1"/>
</dbReference>
<dbReference type="CDD" id="cd23739">
    <property type="entry name" value="TBRG4-like_N"/>
    <property type="match status" value="1"/>
</dbReference>
<feature type="chain" id="PRO_5029571453" description="FAST kinase domain-containing protein 4" evidence="8">
    <location>
        <begin position="25"/>
        <end position="601"/>
    </location>
</feature>
<keyword evidence="2" id="KW-0809">Transit peptide</keyword>
<feature type="non-terminal residue" evidence="10">
    <location>
        <position position="1"/>
    </location>
</feature>
<evidence type="ECO:0000256" key="7">
    <source>
        <dbReference type="ARBA" id="ARBA00043220"/>
    </source>
</evidence>